<evidence type="ECO:0000256" key="2">
    <source>
        <dbReference type="ARBA" id="ARBA00004496"/>
    </source>
</evidence>
<comment type="subcellular location">
    <subcellularLocation>
        <location evidence="1">Cell projection</location>
        <location evidence="1">Cilium</location>
    </subcellularLocation>
    <subcellularLocation>
        <location evidence="2">Cytoplasm</location>
    </subcellularLocation>
</comment>
<proteinExistence type="predicted"/>
<evidence type="ECO:0000256" key="4">
    <source>
        <dbReference type="ARBA" id="ARBA00023069"/>
    </source>
</evidence>
<keyword evidence="3" id="KW-0963">Cytoplasm</keyword>
<feature type="domain" description="HYDIN/VesB/CFA65-like Ig-like" evidence="6">
    <location>
        <begin position="311"/>
        <end position="388"/>
    </location>
</feature>
<keyword evidence="5" id="KW-0966">Cell projection</keyword>
<accession>A0A9Q1E498</accession>
<dbReference type="EMBL" id="JAINUF010000059">
    <property type="protein sequence ID" value="KAJ8332018.1"/>
    <property type="molecule type" value="Genomic_DNA"/>
</dbReference>
<dbReference type="GO" id="GO:1904158">
    <property type="term" value="P:axonemal central apparatus assembly"/>
    <property type="evidence" value="ECO:0007669"/>
    <property type="project" value="TreeGrafter"/>
</dbReference>
<reference evidence="7" key="1">
    <citation type="journal article" date="2023" name="Science">
        <title>Genome structures resolve the early diversification of teleost fishes.</title>
        <authorList>
            <person name="Parey E."/>
            <person name="Louis A."/>
            <person name="Montfort J."/>
            <person name="Bouchez O."/>
            <person name="Roques C."/>
            <person name="Iampietro C."/>
            <person name="Lluch J."/>
            <person name="Castinel A."/>
            <person name="Donnadieu C."/>
            <person name="Desvignes T."/>
            <person name="Floi Bucao C."/>
            <person name="Jouanno E."/>
            <person name="Wen M."/>
            <person name="Mejri S."/>
            <person name="Dirks R."/>
            <person name="Jansen H."/>
            <person name="Henkel C."/>
            <person name="Chen W.J."/>
            <person name="Zahm M."/>
            <person name="Cabau C."/>
            <person name="Klopp C."/>
            <person name="Thompson A.W."/>
            <person name="Robinson-Rechavi M."/>
            <person name="Braasch I."/>
            <person name="Lecointre G."/>
            <person name="Bobe J."/>
            <person name="Postlethwait J.H."/>
            <person name="Berthelot C."/>
            <person name="Roest Crollius H."/>
            <person name="Guiguen Y."/>
        </authorList>
    </citation>
    <scope>NUCLEOTIDE SEQUENCE</scope>
    <source>
        <strain evidence="7">WJC10195</strain>
    </source>
</reference>
<feature type="non-terminal residue" evidence="7">
    <location>
        <position position="1"/>
    </location>
</feature>
<dbReference type="GO" id="GO:0003341">
    <property type="term" value="P:cilium movement"/>
    <property type="evidence" value="ECO:0007669"/>
    <property type="project" value="TreeGrafter"/>
</dbReference>
<dbReference type="Pfam" id="PF22544">
    <property type="entry name" value="HYDIN_VesB_CFA65-like_Ig"/>
    <property type="match status" value="1"/>
</dbReference>
<dbReference type="GO" id="GO:0005930">
    <property type="term" value="C:axoneme"/>
    <property type="evidence" value="ECO:0007669"/>
    <property type="project" value="TreeGrafter"/>
</dbReference>
<evidence type="ECO:0000256" key="1">
    <source>
        <dbReference type="ARBA" id="ARBA00004138"/>
    </source>
</evidence>
<dbReference type="Proteomes" id="UP001152622">
    <property type="component" value="Unassembled WGS sequence"/>
</dbReference>
<dbReference type="InterPro" id="IPR033305">
    <property type="entry name" value="Hydin-like"/>
</dbReference>
<name>A0A9Q1E498_SYNKA</name>
<sequence>VELSDKSSCHFLVSNPGKYSLDVQYELWGPSELQRHLLVERERDSVAVGQHVRCAVTFSPQQKCVLKNTGLSIKIKNGPVFSCSLLGAAVPPGLDFSFLKHNFGMNFIYQAGMVPCSQTLLITNKGERGASLECLFSNTAYLEVGFQLEVLPPGGAVEVPFTFYPRETTRYRERVVFQINNCARQAVEILGQGIEMQIAVEDPRHKTVNLGVIQVGQKTKRMIPLVNTSPVPLTFFLTSSLSLDALLDSKVLSVSPAGEVTLQGSGGRCLVEVQFCPKQRMPPFREELQLECLGTVRPLLVLKGCCQGLEISLDQDYVPFGAVPQRCQATRRIIMSNTGDIGARFKWDVKKFSPHFSISPTEGYICPGMEVPFDVTFAPLELSQDLRYDNLPCTLERGAPLKLTLVGSCVTSPITKEVVAFACAVRSQHTQALSLWNRSGQRWSLTPVIEGEHWSGPASFVMEPHQQNLAYEITYRPLVMTTDGKKHQGSVFFAFPDGTGMLYTLLGTSEPPKPAGTITHEMPCKTPYTELLSVQNWLSKPQRFRVVVDMLKPERADPTVTLKGLDYLDVPALAKRDYKLSFFSYREGLFSAKVTFRNEATLEYLFYQVTFRATAAGVVHTVEMATAVRQTATASVAVENPLPSAVCFAAECRCADISVPPQLPVPALSTGTLMFEYQPLREGDSTTRLTLHSAELGHFHYDLLLRATPAPQEKPLHFRAPLGSTQSICAKFTNYSRVKAEYTCKTDSPDFTAERTVTAPAGFQGGAEVSVEVSFEPWQLGESRALLTLSSGSGGEYHIPLQGSCCPPKPQGPFSVRAGSSVSIPFKNIFPQPTAFSFLVDNPAFSVKGADVIRPKKIQSVLVSFEGPPSGPRGPCSGRLTISSPRSEGHGQSISWVYYLKGLSHEITQRDKT</sequence>
<evidence type="ECO:0000256" key="5">
    <source>
        <dbReference type="ARBA" id="ARBA00023273"/>
    </source>
</evidence>
<gene>
    <name evidence="7" type="ORF">SKAU_G00429950</name>
</gene>
<keyword evidence="8" id="KW-1185">Reference proteome</keyword>
<dbReference type="AlphaFoldDB" id="A0A9Q1E498"/>
<keyword evidence="4" id="KW-0969">Cilium</keyword>
<dbReference type="Gene3D" id="2.60.40.10">
    <property type="entry name" value="Immunoglobulins"/>
    <property type="match status" value="4"/>
</dbReference>
<dbReference type="PANTHER" id="PTHR23053:SF0">
    <property type="entry name" value="HYDROCEPHALUS-INDUCING PROTEIN HOMOLOG"/>
    <property type="match status" value="1"/>
</dbReference>
<evidence type="ECO:0000259" key="6">
    <source>
        <dbReference type="Pfam" id="PF22544"/>
    </source>
</evidence>
<organism evidence="7 8">
    <name type="scientific">Synaphobranchus kaupii</name>
    <name type="common">Kaup's arrowtooth eel</name>
    <dbReference type="NCBI Taxonomy" id="118154"/>
    <lineage>
        <taxon>Eukaryota</taxon>
        <taxon>Metazoa</taxon>
        <taxon>Chordata</taxon>
        <taxon>Craniata</taxon>
        <taxon>Vertebrata</taxon>
        <taxon>Euteleostomi</taxon>
        <taxon>Actinopterygii</taxon>
        <taxon>Neopterygii</taxon>
        <taxon>Teleostei</taxon>
        <taxon>Anguilliformes</taxon>
        <taxon>Synaphobranchidae</taxon>
        <taxon>Synaphobranchus</taxon>
    </lineage>
</organism>
<comment type="caution">
    <text evidence="7">The sequence shown here is derived from an EMBL/GenBank/DDBJ whole genome shotgun (WGS) entry which is preliminary data.</text>
</comment>
<dbReference type="OrthoDB" id="442692at2759"/>
<evidence type="ECO:0000256" key="3">
    <source>
        <dbReference type="ARBA" id="ARBA00022490"/>
    </source>
</evidence>
<dbReference type="InterPro" id="IPR053879">
    <property type="entry name" value="HYDIN_VesB_CFA65-like_Ig"/>
</dbReference>
<evidence type="ECO:0000313" key="8">
    <source>
        <dbReference type="Proteomes" id="UP001152622"/>
    </source>
</evidence>
<evidence type="ECO:0000313" key="7">
    <source>
        <dbReference type="EMBL" id="KAJ8332018.1"/>
    </source>
</evidence>
<dbReference type="PANTHER" id="PTHR23053">
    <property type="entry name" value="DLEC1 DELETED IN LUNG AND ESOPHAGEAL CANCER 1"/>
    <property type="match status" value="1"/>
</dbReference>
<dbReference type="InterPro" id="IPR013783">
    <property type="entry name" value="Ig-like_fold"/>
</dbReference>
<protein>
    <recommendedName>
        <fullName evidence="6">HYDIN/VesB/CFA65-like Ig-like domain-containing protein</fullName>
    </recommendedName>
</protein>